<dbReference type="PANTHER" id="PTHR30349">
    <property type="entry name" value="PHAGE INTEGRASE-RELATED"/>
    <property type="match status" value="1"/>
</dbReference>
<dbReference type="STRING" id="641526.ADIWIN_2458"/>
<dbReference type="PANTHER" id="PTHR30349:SF64">
    <property type="entry name" value="PROPHAGE INTEGRASE INTD-RELATED"/>
    <property type="match status" value="1"/>
</dbReference>
<keyword evidence="2" id="KW-0229">DNA integration</keyword>
<evidence type="ECO:0000256" key="4">
    <source>
        <dbReference type="ARBA" id="ARBA00023172"/>
    </source>
</evidence>
<evidence type="ECO:0000256" key="5">
    <source>
        <dbReference type="PROSITE-ProRule" id="PRU01248"/>
    </source>
</evidence>
<dbReference type="InterPro" id="IPR050090">
    <property type="entry name" value="Tyrosine_recombinase_XerCD"/>
</dbReference>
<dbReference type="eggNOG" id="COG0582">
    <property type="taxonomic scope" value="Bacteria"/>
</dbReference>
<dbReference type="EMBL" id="ATMR01000117">
    <property type="protein sequence ID" value="EPR72568.1"/>
    <property type="molecule type" value="Genomic_DNA"/>
</dbReference>
<dbReference type="PROSITE" id="PS51900">
    <property type="entry name" value="CB"/>
    <property type="match status" value="1"/>
</dbReference>
<dbReference type="Pfam" id="PF00589">
    <property type="entry name" value="Phage_integrase"/>
    <property type="match status" value="1"/>
</dbReference>
<keyword evidence="4" id="KW-0233">DNA recombination</keyword>
<dbReference type="GO" id="GO:0003677">
    <property type="term" value="F:DNA binding"/>
    <property type="evidence" value="ECO:0007669"/>
    <property type="project" value="UniProtKB-UniRule"/>
</dbReference>
<dbReference type="GO" id="GO:0015074">
    <property type="term" value="P:DNA integration"/>
    <property type="evidence" value="ECO:0007669"/>
    <property type="project" value="UniProtKB-KW"/>
</dbReference>
<dbReference type="InterPro" id="IPR010998">
    <property type="entry name" value="Integrase_recombinase_N"/>
</dbReference>
<comment type="caution">
    <text evidence="8">The sequence shown here is derived from an EMBL/GenBank/DDBJ whole genome shotgun (WGS) entry which is preliminary data.</text>
</comment>
<feature type="domain" description="Tyr recombinase" evidence="6">
    <location>
        <begin position="233"/>
        <end position="429"/>
    </location>
</feature>
<dbReference type="InterPro" id="IPR044068">
    <property type="entry name" value="CB"/>
</dbReference>
<evidence type="ECO:0000313" key="8">
    <source>
        <dbReference type="EMBL" id="EPR72568.1"/>
    </source>
</evidence>
<dbReference type="PATRIC" id="fig|641526.4.peg.2441"/>
<sequence length="434" mass="50474">MKLTYSEPKIYTGGVDASKWSSLNKAEQKKALSKAWYIYYSYRDPKTHKLKRQPNIKGGANVHGTKKERTIILTQLKKALLFILDRGYNPYDDNKDLSEVISEMLEQGNDFSFKPVSKVNSVNKPIAEPISQEVKTTIQEAFDKALHIKVNTLKANSYSRYKSRINQFRKWLKINKIKETQDISVINKKIVIDFLNEVLTNTSARNRNNSRTDISSLFQVLYDNEIVIENFVKKINILKSNPERNKTYKSSVEDDIFTYLEENDKTLLLFVHFICYGFLRPIEICRLKVGDIDVADAKMYIRAKNKAVKIKIIPQILIDAIPDLIGKDHSLSLFTPEGIADEWIIEDDNKRDYFTKQFKKVKDKLGLGKDHGLYSFRHTYVTKLYRSLREDKTPYEAKSALMQITGHNTMDALEKYLRDIDAELPEDFSKYFKE</sequence>
<evidence type="ECO:0000256" key="1">
    <source>
        <dbReference type="ARBA" id="ARBA00008857"/>
    </source>
</evidence>
<dbReference type="GO" id="GO:0006310">
    <property type="term" value="P:DNA recombination"/>
    <property type="evidence" value="ECO:0007669"/>
    <property type="project" value="UniProtKB-KW"/>
</dbReference>
<feature type="domain" description="Core-binding (CB)" evidence="7">
    <location>
        <begin position="133"/>
        <end position="222"/>
    </location>
</feature>
<dbReference type="Gene3D" id="1.10.150.130">
    <property type="match status" value="1"/>
</dbReference>
<dbReference type="Proteomes" id="UP000014962">
    <property type="component" value="Unassembled WGS sequence"/>
</dbReference>
<evidence type="ECO:0000256" key="2">
    <source>
        <dbReference type="ARBA" id="ARBA00022908"/>
    </source>
</evidence>
<dbReference type="Gene3D" id="1.10.443.10">
    <property type="entry name" value="Intergrase catalytic core"/>
    <property type="match status" value="1"/>
</dbReference>
<proteinExistence type="inferred from homology"/>
<dbReference type="CDD" id="cd00397">
    <property type="entry name" value="DNA_BRE_C"/>
    <property type="match status" value="1"/>
</dbReference>
<evidence type="ECO:0000256" key="3">
    <source>
        <dbReference type="ARBA" id="ARBA00023125"/>
    </source>
</evidence>
<accession>S7X954</accession>
<evidence type="ECO:0000259" key="6">
    <source>
        <dbReference type="PROSITE" id="PS51898"/>
    </source>
</evidence>
<name>S7X954_9FLAO</name>
<gene>
    <name evidence="8" type="ORF">ADIWIN_2458</name>
</gene>
<organism evidence="8 9">
    <name type="scientific">Winogradskyella psychrotolerans RS-3</name>
    <dbReference type="NCBI Taxonomy" id="641526"/>
    <lineage>
        <taxon>Bacteria</taxon>
        <taxon>Pseudomonadati</taxon>
        <taxon>Bacteroidota</taxon>
        <taxon>Flavobacteriia</taxon>
        <taxon>Flavobacteriales</taxon>
        <taxon>Flavobacteriaceae</taxon>
        <taxon>Winogradskyella</taxon>
    </lineage>
</organism>
<protein>
    <recommendedName>
        <fullName evidence="10">Integrase</fullName>
    </recommendedName>
</protein>
<reference evidence="8 9" key="1">
    <citation type="journal article" date="2013" name="Genome Announc.">
        <title>Draft Genome Sequence of Winogradskyella psychrotolerans RS-3T, Isolated from the Marine Transect of Kongsfjorden, Ny-Alesund, Svalbard, Arctic Ocean.</title>
        <authorList>
            <person name="Kumar Pinnaka A."/>
            <person name="Ara S."/>
            <person name="Singh A."/>
            <person name="Shivaji S."/>
        </authorList>
    </citation>
    <scope>NUCLEOTIDE SEQUENCE [LARGE SCALE GENOMIC DNA]</scope>
    <source>
        <strain evidence="8 9">RS-3</strain>
    </source>
</reference>
<dbReference type="AlphaFoldDB" id="S7X954"/>
<dbReference type="InterPro" id="IPR002104">
    <property type="entry name" value="Integrase_catalytic"/>
</dbReference>
<evidence type="ECO:0000313" key="9">
    <source>
        <dbReference type="Proteomes" id="UP000014962"/>
    </source>
</evidence>
<comment type="similarity">
    <text evidence="1">Belongs to the 'phage' integrase family.</text>
</comment>
<dbReference type="InterPro" id="IPR011010">
    <property type="entry name" value="DNA_brk_join_enz"/>
</dbReference>
<dbReference type="InterPro" id="IPR013762">
    <property type="entry name" value="Integrase-like_cat_sf"/>
</dbReference>
<evidence type="ECO:0008006" key="10">
    <source>
        <dbReference type="Google" id="ProtNLM"/>
    </source>
</evidence>
<keyword evidence="9" id="KW-1185">Reference proteome</keyword>
<keyword evidence="3 5" id="KW-0238">DNA-binding</keyword>
<evidence type="ECO:0000259" key="7">
    <source>
        <dbReference type="PROSITE" id="PS51900"/>
    </source>
</evidence>
<dbReference type="PROSITE" id="PS51898">
    <property type="entry name" value="TYR_RECOMBINASE"/>
    <property type="match status" value="1"/>
</dbReference>
<dbReference type="SUPFAM" id="SSF56349">
    <property type="entry name" value="DNA breaking-rejoining enzymes"/>
    <property type="match status" value="1"/>
</dbReference>